<keyword evidence="18" id="KW-1185">Reference proteome</keyword>
<evidence type="ECO:0000256" key="10">
    <source>
        <dbReference type="ARBA" id="ARBA00022840"/>
    </source>
</evidence>
<dbReference type="CDD" id="cd00082">
    <property type="entry name" value="HisKA"/>
    <property type="match status" value="1"/>
</dbReference>
<keyword evidence="7 15" id="KW-0812">Transmembrane</keyword>
<dbReference type="AlphaFoldDB" id="A0A1M5XHG5"/>
<feature type="transmembrane region" description="Helical" evidence="15">
    <location>
        <begin position="403"/>
        <end position="436"/>
    </location>
</feature>
<proteinExistence type="predicted"/>
<evidence type="ECO:0000256" key="1">
    <source>
        <dbReference type="ARBA" id="ARBA00000085"/>
    </source>
</evidence>
<dbReference type="GO" id="GO:0005524">
    <property type="term" value="F:ATP binding"/>
    <property type="evidence" value="ECO:0007669"/>
    <property type="project" value="UniProtKB-KW"/>
</dbReference>
<dbReference type="PANTHER" id="PTHR45528:SF1">
    <property type="entry name" value="SENSOR HISTIDINE KINASE CPXA"/>
    <property type="match status" value="1"/>
</dbReference>
<dbReference type="InterPro" id="IPR005467">
    <property type="entry name" value="His_kinase_dom"/>
</dbReference>
<dbReference type="InterPro" id="IPR036097">
    <property type="entry name" value="HisK_dim/P_sf"/>
</dbReference>
<keyword evidence="10" id="KW-0067">ATP-binding</keyword>
<dbReference type="STRING" id="1121306.SAMN02745196_02256"/>
<dbReference type="Pfam" id="PF00512">
    <property type="entry name" value="HisKA"/>
    <property type="match status" value="1"/>
</dbReference>
<protein>
    <recommendedName>
        <fullName evidence="3">histidine kinase</fullName>
        <ecNumber evidence="3">2.7.13.3</ecNumber>
    </recommendedName>
</protein>
<dbReference type="RefSeq" id="WP_072832166.1">
    <property type="nucleotide sequence ID" value="NZ_FQXP01000008.1"/>
</dbReference>
<comment type="subcellular location">
    <subcellularLocation>
        <location evidence="2">Cell membrane</location>
        <topology evidence="2">Multi-pass membrane protein</topology>
    </subcellularLocation>
</comment>
<keyword evidence="8" id="KW-0547">Nucleotide-binding</keyword>
<reference evidence="17 18" key="1">
    <citation type="submission" date="2016-11" db="EMBL/GenBank/DDBJ databases">
        <authorList>
            <person name="Jaros S."/>
            <person name="Januszkiewicz K."/>
            <person name="Wedrychowicz H."/>
        </authorList>
    </citation>
    <scope>NUCLEOTIDE SEQUENCE [LARGE SCALE GENOMIC DNA]</scope>
    <source>
        <strain evidence="17 18">DSM 3089</strain>
    </source>
</reference>
<dbReference type="EMBL" id="FQXP01000008">
    <property type="protein sequence ID" value="SHH99261.1"/>
    <property type="molecule type" value="Genomic_DNA"/>
</dbReference>
<dbReference type="InterPro" id="IPR050398">
    <property type="entry name" value="HssS/ArlS-like"/>
</dbReference>
<keyword evidence="6" id="KW-0808">Transferase</keyword>
<organism evidence="17 18">
    <name type="scientific">Clostridium collagenovorans DSM 3089</name>
    <dbReference type="NCBI Taxonomy" id="1121306"/>
    <lineage>
        <taxon>Bacteria</taxon>
        <taxon>Bacillati</taxon>
        <taxon>Bacillota</taxon>
        <taxon>Clostridia</taxon>
        <taxon>Eubacteriales</taxon>
        <taxon>Clostridiaceae</taxon>
        <taxon>Clostridium</taxon>
    </lineage>
</organism>
<evidence type="ECO:0000256" key="2">
    <source>
        <dbReference type="ARBA" id="ARBA00004651"/>
    </source>
</evidence>
<evidence type="ECO:0000256" key="12">
    <source>
        <dbReference type="ARBA" id="ARBA00023012"/>
    </source>
</evidence>
<keyword evidence="12" id="KW-0902">Two-component regulatory system</keyword>
<dbReference type="SMART" id="SM00387">
    <property type="entry name" value="HATPase_c"/>
    <property type="match status" value="1"/>
</dbReference>
<evidence type="ECO:0000256" key="14">
    <source>
        <dbReference type="SAM" id="Coils"/>
    </source>
</evidence>
<evidence type="ECO:0000256" key="4">
    <source>
        <dbReference type="ARBA" id="ARBA00022475"/>
    </source>
</evidence>
<evidence type="ECO:0000256" key="6">
    <source>
        <dbReference type="ARBA" id="ARBA00022679"/>
    </source>
</evidence>
<keyword evidence="11 15" id="KW-1133">Transmembrane helix</keyword>
<feature type="transmembrane region" description="Helical" evidence="15">
    <location>
        <begin position="241"/>
        <end position="265"/>
    </location>
</feature>
<dbReference type="GO" id="GO:0000155">
    <property type="term" value="F:phosphorelay sensor kinase activity"/>
    <property type="evidence" value="ECO:0007669"/>
    <property type="project" value="InterPro"/>
</dbReference>
<dbReference type="GO" id="GO:0005886">
    <property type="term" value="C:plasma membrane"/>
    <property type="evidence" value="ECO:0007669"/>
    <property type="project" value="UniProtKB-SubCell"/>
</dbReference>
<dbReference type="SMART" id="SM00388">
    <property type="entry name" value="HisKA"/>
    <property type="match status" value="1"/>
</dbReference>
<dbReference type="Gene3D" id="1.10.287.130">
    <property type="match status" value="1"/>
</dbReference>
<dbReference type="EC" id="2.7.13.3" evidence="3"/>
<evidence type="ECO:0000259" key="16">
    <source>
        <dbReference type="PROSITE" id="PS50109"/>
    </source>
</evidence>
<feature type="domain" description="Histidine kinase" evidence="16">
    <location>
        <begin position="510"/>
        <end position="708"/>
    </location>
</feature>
<dbReference type="OrthoDB" id="9792991at2"/>
<feature type="coiled-coil region" evidence="14">
    <location>
        <begin position="91"/>
        <end position="118"/>
    </location>
</feature>
<evidence type="ECO:0000313" key="18">
    <source>
        <dbReference type="Proteomes" id="UP000184526"/>
    </source>
</evidence>
<comment type="catalytic activity">
    <reaction evidence="1">
        <text>ATP + protein L-histidine = ADP + protein N-phospho-L-histidine.</text>
        <dbReference type="EC" id="2.7.13.3"/>
    </reaction>
</comment>
<feature type="transmembrane region" description="Helical" evidence="15">
    <location>
        <begin position="286"/>
        <end position="306"/>
    </location>
</feature>
<dbReference type="Pfam" id="PF02518">
    <property type="entry name" value="HATPase_c"/>
    <property type="match status" value="1"/>
</dbReference>
<dbReference type="Gene3D" id="3.30.565.10">
    <property type="entry name" value="Histidine kinase-like ATPase, C-terminal domain"/>
    <property type="match status" value="1"/>
</dbReference>
<evidence type="ECO:0000256" key="7">
    <source>
        <dbReference type="ARBA" id="ARBA00022692"/>
    </source>
</evidence>
<dbReference type="InterPro" id="IPR036890">
    <property type="entry name" value="HATPase_C_sf"/>
</dbReference>
<sequence length="730" mass="84177">MKNSKKRYLSNIVIAITLVMSAFIMCSAYDNIEYIANKDGYNVFESKEFSNDIYRVNNILYYNLKKSEADYDLTPSDIFLDLSKIPTKEEKEKLQKSLNQFDIEVEKDEKRLENALRNLEYYVINKNSKASDTNSKNQLWDLINEDNKDSVQKLNEIYDFYVVIDYDERGWMSIKAIHGSNKDKLTYELTQLENQAIYSSSVYSQYIATDPIKDTTYVYALPNELEYIDSISSYVKGEKIWAYRIACSSFINVAMIMILALSLIIPYKYSKELICFDKIYKIPFELNIAIVSLGVMFIMLAPQHLIMQSVGGKLEWYFGVSIKGISLETRTIYILNLIYWTICFTAIFIGGVLLKAIWNTGVKTYIKEKCYTYKGIKYVITRIKKCFSEIKNIDIRSKNTKKIIVILTLNLLVLILISGMWFWGIIVAIVYTIILFVKVKQYSNDVGQKYNKLFQATNEIAAGNLDVTIGEDLGVFEPFKIEVESIQMGLKKALDKEVKSQKMKTELISNVSHDLKTPLTSIITYVDLLKDKNLPDEKRERYLSVLERKSQRLKELIEDLFEVSKATSGDISLNIIDVDVVSLMKQTLLELDDKINKSQLLIRKNFSSPKIILPLDSQRTFRVFENLIINITKYAMKGTRVYIDIQDTDNEVVIVLKNMADVEIDFNVDDIVERFARGDRSRNTEGSGLGLAISKSFVELQGGSFNIEVDGDLFKVIMVFNKNRMIRNKQ</sequence>
<evidence type="ECO:0000256" key="15">
    <source>
        <dbReference type="SAM" id="Phobius"/>
    </source>
</evidence>
<keyword evidence="13 15" id="KW-0472">Membrane</keyword>
<dbReference type="SUPFAM" id="SSF47384">
    <property type="entry name" value="Homodimeric domain of signal transducing histidine kinase"/>
    <property type="match status" value="1"/>
</dbReference>
<feature type="transmembrane region" description="Helical" evidence="15">
    <location>
        <begin position="337"/>
        <end position="358"/>
    </location>
</feature>
<dbReference type="PANTHER" id="PTHR45528">
    <property type="entry name" value="SENSOR HISTIDINE KINASE CPXA"/>
    <property type="match status" value="1"/>
</dbReference>
<evidence type="ECO:0000256" key="11">
    <source>
        <dbReference type="ARBA" id="ARBA00022989"/>
    </source>
</evidence>
<dbReference type="SUPFAM" id="SSF55874">
    <property type="entry name" value="ATPase domain of HSP90 chaperone/DNA topoisomerase II/histidine kinase"/>
    <property type="match status" value="1"/>
</dbReference>
<dbReference type="PROSITE" id="PS50109">
    <property type="entry name" value="HIS_KIN"/>
    <property type="match status" value="1"/>
</dbReference>
<keyword evidence="5" id="KW-0597">Phosphoprotein</keyword>
<name>A0A1M5XHG5_9CLOT</name>
<accession>A0A1M5XHG5</accession>
<evidence type="ECO:0000256" key="8">
    <source>
        <dbReference type="ARBA" id="ARBA00022741"/>
    </source>
</evidence>
<dbReference type="InterPro" id="IPR003594">
    <property type="entry name" value="HATPase_dom"/>
</dbReference>
<dbReference type="InterPro" id="IPR003661">
    <property type="entry name" value="HisK_dim/P_dom"/>
</dbReference>
<gene>
    <name evidence="17" type="ORF">SAMN02745196_02256</name>
</gene>
<keyword evidence="4" id="KW-1003">Cell membrane</keyword>
<keyword evidence="14" id="KW-0175">Coiled coil</keyword>
<evidence type="ECO:0000256" key="9">
    <source>
        <dbReference type="ARBA" id="ARBA00022777"/>
    </source>
</evidence>
<evidence type="ECO:0000256" key="5">
    <source>
        <dbReference type="ARBA" id="ARBA00022553"/>
    </source>
</evidence>
<dbReference type="Proteomes" id="UP000184526">
    <property type="component" value="Unassembled WGS sequence"/>
</dbReference>
<keyword evidence="9 17" id="KW-0418">Kinase</keyword>
<evidence type="ECO:0000313" key="17">
    <source>
        <dbReference type="EMBL" id="SHH99261.1"/>
    </source>
</evidence>
<evidence type="ECO:0000256" key="13">
    <source>
        <dbReference type="ARBA" id="ARBA00023136"/>
    </source>
</evidence>
<dbReference type="FunFam" id="1.10.287.130:FF:000008">
    <property type="entry name" value="Two-component sensor histidine kinase"/>
    <property type="match status" value="1"/>
</dbReference>
<evidence type="ECO:0000256" key="3">
    <source>
        <dbReference type="ARBA" id="ARBA00012438"/>
    </source>
</evidence>